<dbReference type="InterPro" id="IPR023299">
    <property type="entry name" value="ATPase_P-typ_cyto_dom_N"/>
</dbReference>
<dbReference type="SUPFAM" id="SSF81653">
    <property type="entry name" value="Calcium ATPase, transduction domain A"/>
    <property type="match status" value="1"/>
</dbReference>
<evidence type="ECO:0000259" key="2">
    <source>
        <dbReference type="Pfam" id="PF00122"/>
    </source>
</evidence>
<keyword evidence="4" id="KW-1185">Reference proteome</keyword>
<dbReference type="AlphaFoldDB" id="A0AAD7FTA7"/>
<organism evidence="3 4">
    <name type="scientific">Roridomyces roridus</name>
    <dbReference type="NCBI Taxonomy" id="1738132"/>
    <lineage>
        <taxon>Eukaryota</taxon>
        <taxon>Fungi</taxon>
        <taxon>Dikarya</taxon>
        <taxon>Basidiomycota</taxon>
        <taxon>Agaricomycotina</taxon>
        <taxon>Agaricomycetes</taxon>
        <taxon>Agaricomycetidae</taxon>
        <taxon>Agaricales</taxon>
        <taxon>Marasmiineae</taxon>
        <taxon>Mycenaceae</taxon>
        <taxon>Roridomyces</taxon>
    </lineage>
</organism>
<dbReference type="InterPro" id="IPR023214">
    <property type="entry name" value="HAD_sf"/>
</dbReference>
<dbReference type="Gene3D" id="2.70.150.10">
    <property type="entry name" value="Calcium-transporting ATPase, cytoplasmic transduction domain A"/>
    <property type="match status" value="1"/>
</dbReference>
<keyword evidence="1" id="KW-0472">Membrane</keyword>
<dbReference type="GO" id="GO:0000166">
    <property type="term" value="F:nucleotide binding"/>
    <property type="evidence" value="ECO:0007669"/>
    <property type="project" value="InterPro"/>
</dbReference>
<gene>
    <name evidence="3" type="ORF">FB45DRAFT_1022405</name>
</gene>
<dbReference type="InterPro" id="IPR059000">
    <property type="entry name" value="ATPase_P-type_domA"/>
</dbReference>
<reference evidence="3" key="1">
    <citation type="submission" date="2023-03" db="EMBL/GenBank/DDBJ databases">
        <title>Massive genome expansion in bonnet fungi (Mycena s.s.) driven by repeated elements and novel gene families across ecological guilds.</title>
        <authorList>
            <consortium name="Lawrence Berkeley National Laboratory"/>
            <person name="Harder C.B."/>
            <person name="Miyauchi S."/>
            <person name="Viragh M."/>
            <person name="Kuo A."/>
            <person name="Thoen E."/>
            <person name="Andreopoulos B."/>
            <person name="Lu D."/>
            <person name="Skrede I."/>
            <person name="Drula E."/>
            <person name="Henrissat B."/>
            <person name="Morin E."/>
            <person name="Kohler A."/>
            <person name="Barry K."/>
            <person name="LaButti K."/>
            <person name="Morin E."/>
            <person name="Salamov A."/>
            <person name="Lipzen A."/>
            <person name="Mereny Z."/>
            <person name="Hegedus B."/>
            <person name="Baldrian P."/>
            <person name="Stursova M."/>
            <person name="Weitz H."/>
            <person name="Taylor A."/>
            <person name="Grigoriev I.V."/>
            <person name="Nagy L.G."/>
            <person name="Martin F."/>
            <person name="Kauserud H."/>
        </authorList>
    </citation>
    <scope>NUCLEOTIDE SEQUENCE</scope>
    <source>
        <strain evidence="3">9284</strain>
    </source>
</reference>
<keyword evidence="1" id="KW-1133">Transmembrane helix</keyword>
<dbReference type="Pfam" id="PF00122">
    <property type="entry name" value="E1-E2_ATPase"/>
    <property type="match status" value="1"/>
</dbReference>
<comment type="caution">
    <text evidence="3">The sequence shown here is derived from an EMBL/GenBank/DDBJ whole genome shotgun (WGS) entry which is preliminary data.</text>
</comment>
<accession>A0AAD7FTA7</accession>
<evidence type="ECO:0000313" key="3">
    <source>
        <dbReference type="EMBL" id="KAJ7641673.1"/>
    </source>
</evidence>
<dbReference type="SUPFAM" id="SSF81660">
    <property type="entry name" value="Metal cation-transporting ATPase, ATP-binding domain N"/>
    <property type="match status" value="1"/>
</dbReference>
<evidence type="ECO:0000256" key="1">
    <source>
        <dbReference type="SAM" id="Phobius"/>
    </source>
</evidence>
<name>A0AAD7FTA7_9AGAR</name>
<dbReference type="Gene3D" id="3.40.50.1000">
    <property type="entry name" value="HAD superfamily/HAD-like"/>
    <property type="match status" value="1"/>
</dbReference>
<dbReference type="Gene3D" id="3.40.1110.10">
    <property type="entry name" value="Calcium-transporting ATPase, cytoplasmic domain N"/>
    <property type="match status" value="1"/>
</dbReference>
<dbReference type="Proteomes" id="UP001221142">
    <property type="component" value="Unassembled WGS sequence"/>
</dbReference>
<sequence length="337" mass="36406">MQVSPSHAIRRQRSQNALGALQLVLVELDSSKTRPSGQAMNSLRQLSLLTVIVMRDGQLTVVPANQVIPGDVGQIKAGDLVIANARLFIVSNLGVSEQLLTDKSIPDKQLGSLSQILAYTDAVVKFIETFKEADLPLGDRLNIYAMNDNKDDNSGLSFFSHIKEMILVYSGVRKGTPLQRKLTKLAYITEEVMIYAIAVAVGIVPESLIVILTPTMSLSTRRMAQRNVVVRKLDALENLGGVTDICTDKTGTLALGKMSVRKMWLVGDAKGYKLSSRTASDASEPVGDIHKRGDNGAVVDPDSIPAIRVASLCNVATIQQNDTGDPTEVTLQVLAIQ</sequence>
<dbReference type="InterPro" id="IPR023298">
    <property type="entry name" value="ATPase_P-typ_TM_dom_sf"/>
</dbReference>
<feature type="domain" description="P-type ATPase A" evidence="2">
    <location>
        <begin position="50"/>
        <end position="106"/>
    </location>
</feature>
<proteinExistence type="predicted"/>
<feature type="transmembrane region" description="Helical" evidence="1">
    <location>
        <begin position="192"/>
        <end position="213"/>
    </location>
</feature>
<keyword evidence="1" id="KW-0812">Transmembrane</keyword>
<dbReference type="EMBL" id="JARKIF010000004">
    <property type="protein sequence ID" value="KAJ7641673.1"/>
    <property type="molecule type" value="Genomic_DNA"/>
</dbReference>
<dbReference type="SUPFAM" id="SSF81665">
    <property type="entry name" value="Calcium ATPase, transmembrane domain M"/>
    <property type="match status" value="1"/>
</dbReference>
<evidence type="ECO:0000313" key="4">
    <source>
        <dbReference type="Proteomes" id="UP001221142"/>
    </source>
</evidence>
<dbReference type="PANTHER" id="PTHR42861">
    <property type="entry name" value="CALCIUM-TRANSPORTING ATPASE"/>
    <property type="match status" value="1"/>
</dbReference>
<protein>
    <recommendedName>
        <fullName evidence="2">P-type ATPase A domain-containing protein</fullName>
    </recommendedName>
</protein>
<dbReference type="InterPro" id="IPR008250">
    <property type="entry name" value="ATPase_P-typ_transduc_dom_A_sf"/>
</dbReference>
<dbReference type="Gene3D" id="1.20.1110.10">
    <property type="entry name" value="Calcium-transporting ATPase, transmembrane domain"/>
    <property type="match status" value="1"/>
</dbReference>